<accession>B8G492</accession>
<dbReference type="EMBL" id="CP001337">
    <property type="protein sequence ID" value="ACL23498.1"/>
    <property type="molecule type" value="Genomic_DNA"/>
</dbReference>
<dbReference type="eggNOG" id="COG1700">
    <property type="taxonomic scope" value="Bacteria"/>
</dbReference>
<keyword evidence="2" id="KW-1185">Reference proteome</keyword>
<protein>
    <recommendedName>
        <fullName evidence="3">DUF2357 domain-containing protein</fullName>
    </recommendedName>
</protein>
<organism evidence="1 2">
    <name type="scientific">Chloroflexus aggregans (strain MD-66 / DSM 9485)</name>
    <dbReference type="NCBI Taxonomy" id="326427"/>
    <lineage>
        <taxon>Bacteria</taxon>
        <taxon>Bacillati</taxon>
        <taxon>Chloroflexota</taxon>
        <taxon>Chloroflexia</taxon>
        <taxon>Chloroflexales</taxon>
        <taxon>Chloroflexineae</taxon>
        <taxon>Chloroflexaceae</taxon>
        <taxon>Chloroflexus</taxon>
    </lineage>
</organism>
<dbReference type="Pfam" id="PF04411">
    <property type="entry name" value="PDDEXK_7"/>
    <property type="match status" value="1"/>
</dbReference>
<dbReference type="HOGENOM" id="CLU_492479_0_0_0"/>
<dbReference type="InterPro" id="IPR007505">
    <property type="entry name" value="PDDEXK_7"/>
</dbReference>
<sequence>MSEPVLLLDGMPPVGAVVLERSVVEWSCELPATATAQLVIDGVTLEPFLRPGEHIWRWRWSVPSIAGEYTVRFTATWPDRQFEWCDVVQVAPSLLDAQQYVSLLADLAAIAPALAHALHGGRFGAGSVGYGVSDPAAFAALLTGSATRRLLTTIERLARRPRRQRLQAGGWHELGALRERPDPARWRPAASAAPLPNTGWPDRVWVVTPQTDPLDRGLVVAASLLDRLINLGRWVVLRDVPHATRATLVMVLGRMRALRIRLDVPARLPPSPSAWTPQSADERVLTAYRRLLRRQLGVGWTPELLSIPVRDVARLYELWCTARVTLSLLRLGGSEVLTQTLLAADSTLQITTEHPLLALALPNNTTITLRYQPRYTPDSTPFRSLDDRVRVPDLAIEIAAPNRSPNLIILDAKYRSEAGELPAYVLDEGYSYLAGLGREYGERAVSVLALLFPGHNAPITYASGLTVLPLLPGASCDHLDSWLRHNVLDRIT</sequence>
<dbReference type="KEGG" id="cag:Cagg_0559"/>
<dbReference type="AlphaFoldDB" id="B8G492"/>
<dbReference type="Proteomes" id="UP000002508">
    <property type="component" value="Chromosome"/>
</dbReference>
<dbReference type="RefSeq" id="WP_012615864.1">
    <property type="nucleotide sequence ID" value="NC_011831.1"/>
</dbReference>
<name>B8G492_CHLAD</name>
<evidence type="ECO:0000313" key="2">
    <source>
        <dbReference type="Proteomes" id="UP000002508"/>
    </source>
</evidence>
<proteinExistence type="predicted"/>
<evidence type="ECO:0000313" key="1">
    <source>
        <dbReference type="EMBL" id="ACL23498.1"/>
    </source>
</evidence>
<reference evidence="1" key="1">
    <citation type="submission" date="2008-12" db="EMBL/GenBank/DDBJ databases">
        <title>Complete sequence of Chloroflexus aggregans DSM 9485.</title>
        <authorList>
            <consortium name="US DOE Joint Genome Institute"/>
            <person name="Lucas S."/>
            <person name="Copeland A."/>
            <person name="Lapidus A."/>
            <person name="Glavina del Rio T."/>
            <person name="Dalin E."/>
            <person name="Tice H."/>
            <person name="Pitluck S."/>
            <person name="Foster B."/>
            <person name="Larimer F."/>
            <person name="Land M."/>
            <person name="Hauser L."/>
            <person name="Kyrpides N."/>
            <person name="Mikhailova N."/>
            <person name="Bryant D."/>
            <person name="Richardson P."/>
        </authorList>
    </citation>
    <scope>NUCLEOTIDE SEQUENCE</scope>
    <source>
        <strain evidence="1">DSM 9485</strain>
    </source>
</reference>
<evidence type="ECO:0008006" key="3">
    <source>
        <dbReference type="Google" id="ProtNLM"/>
    </source>
</evidence>
<dbReference type="STRING" id="326427.Cagg_0559"/>
<gene>
    <name evidence="1" type="ordered locus">Cagg_0559</name>
</gene>